<dbReference type="Pfam" id="PF03055">
    <property type="entry name" value="RPE65"/>
    <property type="match status" value="1"/>
</dbReference>
<keyword evidence="4" id="KW-0408">Iron</keyword>
<evidence type="ECO:0000256" key="1">
    <source>
        <dbReference type="ARBA" id="ARBA00001954"/>
    </source>
</evidence>
<evidence type="ECO:0000256" key="4">
    <source>
        <dbReference type="ARBA" id="ARBA00023004"/>
    </source>
</evidence>
<evidence type="ECO:0000313" key="6">
    <source>
        <dbReference type="EMBL" id="KAK7880530.1"/>
    </source>
</evidence>
<dbReference type="GO" id="GO:0010436">
    <property type="term" value="F:carotenoid dioxygenase activity"/>
    <property type="evidence" value="ECO:0007669"/>
    <property type="project" value="TreeGrafter"/>
</dbReference>
<protein>
    <submittedName>
        <fullName evidence="6">Uncharacterized protein</fullName>
    </submittedName>
</protein>
<dbReference type="InterPro" id="IPR004294">
    <property type="entry name" value="Carotenoid_Oase"/>
</dbReference>
<comment type="cofactor">
    <cofactor evidence="1">
        <name>Fe(2+)</name>
        <dbReference type="ChEBI" id="CHEBI:29033"/>
    </cofactor>
</comment>
<dbReference type="PANTHER" id="PTHR10543">
    <property type="entry name" value="BETA-CAROTENE DIOXYGENASE"/>
    <property type="match status" value="1"/>
</dbReference>
<organism evidence="6 7">
    <name type="scientific">Mugilogobius chulae</name>
    <name type="common">yellowstripe goby</name>
    <dbReference type="NCBI Taxonomy" id="88201"/>
    <lineage>
        <taxon>Eukaryota</taxon>
        <taxon>Metazoa</taxon>
        <taxon>Chordata</taxon>
        <taxon>Craniata</taxon>
        <taxon>Vertebrata</taxon>
        <taxon>Euteleostomi</taxon>
        <taxon>Actinopterygii</taxon>
        <taxon>Neopterygii</taxon>
        <taxon>Teleostei</taxon>
        <taxon>Neoteleostei</taxon>
        <taxon>Acanthomorphata</taxon>
        <taxon>Gobiaria</taxon>
        <taxon>Gobiiformes</taxon>
        <taxon>Gobioidei</taxon>
        <taxon>Gobiidae</taxon>
        <taxon>Gobionellinae</taxon>
        <taxon>Mugilogobius</taxon>
    </lineage>
</organism>
<comment type="similarity">
    <text evidence="2 5">Belongs to the carotenoid oxygenase family.</text>
</comment>
<dbReference type="GO" id="GO:0016121">
    <property type="term" value="P:carotene catabolic process"/>
    <property type="evidence" value="ECO:0007669"/>
    <property type="project" value="TreeGrafter"/>
</dbReference>
<reference evidence="7" key="1">
    <citation type="submission" date="2024-04" db="EMBL/GenBank/DDBJ databases">
        <title>Salinicola lusitanus LLJ914,a marine bacterium isolated from the Okinawa Trough.</title>
        <authorList>
            <person name="Li J."/>
        </authorList>
    </citation>
    <scope>NUCLEOTIDE SEQUENCE [LARGE SCALE GENOMIC DNA]</scope>
</reference>
<sequence>MFYIDNMTQETNDLIEANKGFSPPVCTRFVLPLNVSKESEKGVNLVTLKDTSAAAVVQEDGSVYCTPDAIFQGLELPRINYNFNAKKYRYVYGSRVEWSPHPNKIAKVDIETRTHVEWFQENCYPSEPVFVPSPGATKEDDAPHRPLSPPAGVILSSIISPDPSVSPFMVVLNARTLEELARAEIPASSTSTCTDTSSRPAARTPLQLVARGCCDSAPQIRLSSGRVGAKG</sequence>
<dbReference type="GO" id="GO:0046872">
    <property type="term" value="F:metal ion binding"/>
    <property type="evidence" value="ECO:0007669"/>
    <property type="project" value="UniProtKB-KW"/>
</dbReference>
<dbReference type="EMBL" id="JBBPFD010000084">
    <property type="protein sequence ID" value="KAK7880530.1"/>
    <property type="molecule type" value="Genomic_DNA"/>
</dbReference>
<dbReference type="PANTHER" id="PTHR10543:SF86">
    <property type="entry name" value="BETA,BETA-CAROTENE 15,15'-MONOOXYGENASE"/>
    <property type="match status" value="1"/>
</dbReference>
<keyword evidence="3" id="KW-0479">Metal-binding</keyword>
<gene>
    <name evidence="6" type="ORF">WMY93_032832</name>
</gene>
<proteinExistence type="inferred from homology"/>
<dbReference type="GO" id="GO:0042574">
    <property type="term" value="P:retinal metabolic process"/>
    <property type="evidence" value="ECO:0007669"/>
    <property type="project" value="TreeGrafter"/>
</dbReference>
<evidence type="ECO:0000256" key="5">
    <source>
        <dbReference type="RuleBase" id="RU003799"/>
    </source>
</evidence>
<name>A0AAW0MM00_9GOBI</name>
<accession>A0AAW0MM00</accession>
<comment type="caution">
    <text evidence="6">The sequence shown here is derived from an EMBL/GenBank/DDBJ whole genome shotgun (WGS) entry which is preliminary data.</text>
</comment>
<dbReference type="AlphaFoldDB" id="A0AAW0MM00"/>
<evidence type="ECO:0000256" key="3">
    <source>
        <dbReference type="ARBA" id="ARBA00022723"/>
    </source>
</evidence>
<dbReference type="GO" id="GO:0003834">
    <property type="term" value="F:beta-carotene 15,15'-dioxygenase activity"/>
    <property type="evidence" value="ECO:0007669"/>
    <property type="project" value="TreeGrafter"/>
</dbReference>
<keyword evidence="7" id="KW-1185">Reference proteome</keyword>
<dbReference type="Proteomes" id="UP001460270">
    <property type="component" value="Unassembled WGS sequence"/>
</dbReference>
<evidence type="ECO:0000313" key="7">
    <source>
        <dbReference type="Proteomes" id="UP001460270"/>
    </source>
</evidence>
<evidence type="ECO:0000256" key="2">
    <source>
        <dbReference type="ARBA" id="ARBA00006787"/>
    </source>
</evidence>